<dbReference type="GO" id="GO:0008270">
    <property type="term" value="F:zinc ion binding"/>
    <property type="evidence" value="ECO:0007669"/>
    <property type="project" value="TreeGrafter"/>
</dbReference>
<evidence type="ECO:0000256" key="2">
    <source>
        <dbReference type="ARBA" id="ARBA00005080"/>
    </source>
</evidence>
<feature type="domain" description="GTP cyclohydrolase I" evidence="12">
    <location>
        <begin position="98"/>
        <end position="235"/>
    </location>
</feature>
<dbReference type="FunFam" id="1.10.286.10:FF:000003">
    <property type="entry name" value="GTP cyclohydrolase 1"/>
    <property type="match status" value="1"/>
</dbReference>
<feature type="region of interest" description="Disordered" evidence="11">
    <location>
        <begin position="1"/>
        <end position="74"/>
    </location>
</feature>
<dbReference type="SUPFAM" id="SSF55620">
    <property type="entry name" value="Tetrahydrobiopterin biosynthesis enzymes-like"/>
    <property type="match status" value="3"/>
</dbReference>
<dbReference type="PANTHER" id="PTHR11109">
    <property type="entry name" value="GTP CYCLOHYDROLASE I"/>
    <property type="match status" value="1"/>
</dbReference>
<dbReference type="Gene3D" id="1.10.286.10">
    <property type="match status" value="1"/>
</dbReference>
<dbReference type="EC" id="3.5.4.16" evidence="4"/>
<evidence type="ECO:0000256" key="3">
    <source>
        <dbReference type="ARBA" id="ARBA00008085"/>
    </source>
</evidence>
<keyword evidence="8" id="KW-0783">Tetrahydrobiopterin biosynthesis</keyword>
<keyword evidence="6" id="KW-0547">Nucleotide-binding</keyword>
<dbReference type="InterPro" id="IPR043133">
    <property type="entry name" value="GTP-CH-I_C/QueF"/>
</dbReference>
<evidence type="ECO:0000259" key="12">
    <source>
        <dbReference type="Pfam" id="PF01227"/>
    </source>
</evidence>
<evidence type="ECO:0000256" key="4">
    <source>
        <dbReference type="ARBA" id="ARBA00012715"/>
    </source>
</evidence>
<dbReference type="PANTHER" id="PTHR11109:SF7">
    <property type="entry name" value="GTP CYCLOHYDROLASE 1"/>
    <property type="match status" value="1"/>
</dbReference>
<dbReference type="PROSITE" id="PS00859">
    <property type="entry name" value="GTP_CYCLOHYDROL_1_1"/>
    <property type="match status" value="1"/>
</dbReference>
<dbReference type="NCBIfam" id="NF006825">
    <property type="entry name" value="PRK09347.1-2"/>
    <property type="match status" value="1"/>
</dbReference>
<comment type="caution">
    <text evidence="13">The sequence shown here is derived from an EMBL/GenBank/DDBJ whole genome shotgun (WGS) entry which is preliminary data.</text>
</comment>
<feature type="compositionally biased region" description="Polar residues" evidence="11">
    <location>
        <begin position="39"/>
        <end position="60"/>
    </location>
</feature>
<feature type="domain" description="GTP cyclohydrolase I" evidence="12">
    <location>
        <begin position="312"/>
        <end position="380"/>
    </location>
</feature>
<gene>
    <name evidence="13" type="ORF">IZO911_LOCUS15608</name>
</gene>
<organism evidence="13 14">
    <name type="scientific">Adineta steineri</name>
    <dbReference type="NCBI Taxonomy" id="433720"/>
    <lineage>
        <taxon>Eukaryota</taxon>
        <taxon>Metazoa</taxon>
        <taxon>Spiralia</taxon>
        <taxon>Gnathifera</taxon>
        <taxon>Rotifera</taxon>
        <taxon>Eurotatoria</taxon>
        <taxon>Bdelloidea</taxon>
        <taxon>Adinetida</taxon>
        <taxon>Adinetidae</taxon>
        <taxon>Adineta</taxon>
    </lineage>
</organism>
<dbReference type="PROSITE" id="PS00860">
    <property type="entry name" value="GTP_CYCLOHYDROL_1_2"/>
    <property type="match status" value="2"/>
</dbReference>
<dbReference type="FunFam" id="3.30.1130.10:FF:000012">
    <property type="entry name" value="GTP cyclohydrolase 1"/>
    <property type="match status" value="1"/>
</dbReference>
<dbReference type="InterPro" id="IPR018234">
    <property type="entry name" value="GTP_CycHdrlase_I_CS"/>
</dbReference>
<evidence type="ECO:0000256" key="10">
    <source>
        <dbReference type="ARBA" id="ARBA00030854"/>
    </source>
</evidence>
<evidence type="ECO:0000313" key="13">
    <source>
        <dbReference type="EMBL" id="CAF0962269.1"/>
    </source>
</evidence>
<dbReference type="AlphaFoldDB" id="A0A814E2X7"/>
<protein>
    <recommendedName>
        <fullName evidence="5">GTP cyclohydrolase 1</fullName>
        <ecNumber evidence="4">3.5.4.16</ecNumber>
    </recommendedName>
    <alternativeName>
        <fullName evidence="10">GTP cyclohydrolase I</fullName>
    </alternativeName>
</protein>
<comment type="catalytic activity">
    <reaction evidence="1">
        <text>GTP + H2O = 7,8-dihydroneopterin 3'-triphosphate + formate + H(+)</text>
        <dbReference type="Rhea" id="RHEA:17473"/>
        <dbReference type="ChEBI" id="CHEBI:15377"/>
        <dbReference type="ChEBI" id="CHEBI:15378"/>
        <dbReference type="ChEBI" id="CHEBI:15740"/>
        <dbReference type="ChEBI" id="CHEBI:37565"/>
        <dbReference type="ChEBI" id="CHEBI:58462"/>
        <dbReference type="EC" id="3.5.4.16"/>
    </reaction>
</comment>
<comment type="similarity">
    <text evidence="3">Belongs to the GTP cyclohydrolase I family.</text>
</comment>
<dbReference type="GO" id="GO:0046654">
    <property type="term" value="P:tetrahydrofolate biosynthetic process"/>
    <property type="evidence" value="ECO:0007669"/>
    <property type="project" value="InterPro"/>
</dbReference>
<dbReference type="GO" id="GO:0005737">
    <property type="term" value="C:cytoplasm"/>
    <property type="evidence" value="ECO:0007669"/>
    <property type="project" value="TreeGrafter"/>
</dbReference>
<dbReference type="InterPro" id="IPR001474">
    <property type="entry name" value="GTP_CycHdrlase_I"/>
</dbReference>
<accession>A0A814E2X7</accession>
<dbReference type="UniPathway" id="UPA00848">
    <property type="reaction ID" value="UER00151"/>
</dbReference>
<dbReference type="GO" id="GO:0005525">
    <property type="term" value="F:GTP binding"/>
    <property type="evidence" value="ECO:0007669"/>
    <property type="project" value="UniProtKB-KW"/>
</dbReference>
<sequence>MASQQSDDDIFVDSPTNKHHRFFPSSPKLITMKRDQESTFDTVTPLTRQMKSSSISASENGDNERTTPLRRRPSVLDEKALRETDTKTIRDQRIQAITRSYQGILDSIGEDSTRQGLLKTPKRAAEALVFFTKGYEQSIRDVVSDAIFDEDCENMVVVKEIDIYSLCEHHMVPFFGKVSVGYLPNKRVLGLSKIARIVEVFSRRLQVQERLTRQIAEAIAEAIEPRGVAVIVECQIVEVFSRRLQVQERLTRQIAEAIAEAIEPRGVAVIVECQHMCMIMRGAQKVNSRTTTSAMLGVFREDPKTREEFLSLGVQERLTRQIAEAIAEAIEPRGVAVIVECQHMCMIMRGAQKVNSRTTTSAMLGVFREDPKTREEFLSLGGIKPF</sequence>
<dbReference type="NCBIfam" id="TIGR00063">
    <property type="entry name" value="folE"/>
    <property type="match status" value="1"/>
</dbReference>
<evidence type="ECO:0000313" key="14">
    <source>
        <dbReference type="Proteomes" id="UP000663860"/>
    </source>
</evidence>
<evidence type="ECO:0000256" key="9">
    <source>
        <dbReference type="ARBA" id="ARBA00023134"/>
    </source>
</evidence>
<evidence type="ECO:0000256" key="7">
    <source>
        <dbReference type="ARBA" id="ARBA00022801"/>
    </source>
</evidence>
<dbReference type="GO" id="GO:0006729">
    <property type="term" value="P:tetrahydrobiopterin biosynthetic process"/>
    <property type="evidence" value="ECO:0007669"/>
    <property type="project" value="UniProtKB-KW"/>
</dbReference>
<reference evidence="13" key="1">
    <citation type="submission" date="2021-02" db="EMBL/GenBank/DDBJ databases">
        <authorList>
            <person name="Nowell W R."/>
        </authorList>
    </citation>
    <scope>NUCLEOTIDE SEQUENCE</scope>
</reference>
<dbReference type="GO" id="GO:0003934">
    <property type="term" value="F:GTP cyclohydrolase I activity"/>
    <property type="evidence" value="ECO:0007669"/>
    <property type="project" value="UniProtKB-EC"/>
</dbReference>
<evidence type="ECO:0000256" key="5">
    <source>
        <dbReference type="ARBA" id="ARBA00017272"/>
    </source>
</evidence>
<evidence type="ECO:0000256" key="11">
    <source>
        <dbReference type="SAM" id="MobiDB-lite"/>
    </source>
</evidence>
<evidence type="ECO:0000256" key="8">
    <source>
        <dbReference type="ARBA" id="ARBA00023007"/>
    </source>
</evidence>
<dbReference type="EMBL" id="CAJNOE010000136">
    <property type="protein sequence ID" value="CAF0962269.1"/>
    <property type="molecule type" value="Genomic_DNA"/>
</dbReference>
<dbReference type="Gene3D" id="3.30.1130.10">
    <property type="match status" value="3"/>
</dbReference>
<dbReference type="Proteomes" id="UP000663860">
    <property type="component" value="Unassembled WGS sequence"/>
</dbReference>
<dbReference type="NCBIfam" id="NF006826">
    <property type="entry name" value="PRK09347.1-3"/>
    <property type="match status" value="1"/>
</dbReference>
<feature type="compositionally biased region" description="Acidic residues" evidence="11">
    <location>
        <begin position="1"/>
        <end position="11"/>
    </location>
</feature>
<keyword evidence="7" id="KW-0378">Hydrolase</keyword>
<proteinExistence type="inferred from homology"/>
<evidence type="ECO:0000256" key="6">
    <source>
        <dbReference type="ARBA" id="ARBA00022741"/>
    </source>
</evidence>
<dbReference type="HAMAP" id="MF_00223">
    <property type="entry name" value="FolE"/>
    <property type="match status" value="1"/>
</dbReference>
<keyword evidence="9" id="KW-0342">GTP-binding</keyword>
<dbReference type="InterPro" id="IPR043134">
    <property type="entry name" value="GTP-CH-I_N"/>
</dbReference>
<evidence type="ECO:0000256" key="1">
    <source>
        <dbReference type="ARBA" id="ARBA00001052"/>
    </source>
</evidence>
<comment type="pathway">
    <text evidence="2">Cofactor biosynthesis; 7,8-dihydroneopterin triphosphate biosynthesis; 7,8-dihydroneopterin triphosphate from GTP: step 1/1.</text>
</comment>
<name>A0A814E2X7_9BILA</name>
<dbReference type="InterPro" id="IPR020602">
    <property type="entry name" value="GTP_CycHdrlase_I_dom"/>
</dbReference>
<dbReference type="Pfam" id="PF01227">
    <property type="entry name" value="GTP_cyclohydroI"/>
    <property type="match status" value="2"/>
</dbReference>